<protein>
    <submittedName>
        <fullName evidence="2">Uncharacterized protein</fullName>
    </submittedName>
</protein>
<dbReference type="Proteomes" id="UP000694018">
    <property type="component" value="Plasmid pB12E5"/>
</dbReference>
<evidence type="ECO:0000313" key="1">
    <source>
        <dbReference type="EMBL" id="QXJ27108.1"/>
    </source>
</evidence>
<geneLocation type="plasmid" evidence="1 3">
    <name>pB12E5</name>
</geneLocation>
<name>A0A8F5GUL9_SACSH</name>
<dbReference type="EMBL" id="CP077716">
    <property type="protein sequence ID" value="QXJ27108.1"/>
    <property type="molecule type" value="Genomic_DNA"/>
</dbReference>
<organism evidence="2 3">
    <name type="scientific">Saccharolobus shibatae (strain ATCC 51178 / DSM 5389 / JCM 8931 / NBRC 15437 / B12)</name>
    <name type="common">Sulfolobus shibatae</name>
    <dbReference type="NCBI Taxonomy" id="523848"/>
    <lineage>
        <taxon>Archaea</taxon>
        <taxon>Thermoproteota</taxon>
        <taxon>Thermoprotei</taxon>
        <taxon>Sulfolobales</taxon>
        <taxon>Sulfolobaceae</taxon>
        <taxon>Saccharolobus</taxon>
    </lineage>
</organism>
<dbReference type="EMBL" id="CP077717">
    <property type="protein sequence ID" value="QXJ30001.1"/>
    <property type="molecule type" value="Genomic_DNA"/>
</dbReference>
<dbReference type="AlphaFoldDB" id="A0A8F5GUL9"/>
<dbReference type="KEGG" id="sshi:J5U23_p2890"/>
<evidence type="ECO:0000313" key="2">
    <source>
        <dbReference type="EMBL" id="QXJ30001.1"/>
    </source>
</evidence>
<dbReference type="Proteomes" id="UP000694018">
    <property type="component" value="Chromosome"/>
</dbReference>
<sequence>MIGIGKSPLANFVIKYCNEYIGKVLYPYPLFFDDKKLLLSSKTGYILYLKKLVKLRNYIKVALWPDYIPYKAAAKIVDLDLLQNIVFVVPVHSLSDIEIGEELQDHGFNIFFGYASDKKYRNYELIDFLKAAKGEKWYLGVSTRKELKETILYNFNGLDVTGFLFGRNEDRKDSRILKKNLEELLRTVSKSQGRQTTLYEFSKLGG</sequence>
<reference evidence="2" key="1">
    <citation type="journal article" date="2021" name="Environ. Microbiol.">
        <title>New insights into the diversity and evolution of the archaeal mobilome from three complete genomes of Saccharolobus shibatae.</title>
        <authorList>
            <person name="Medvedeva S."/>
            <person name="Brandt D."/>
            <person name="Cvirkaite-Krupovic V."/>
            <person name="Liu Y."/>
            <person name="Severinov K."/>
            <person name="Ishino S."/>
            <person name="Ishino Y."/>
            <person name="Prangishvili D."/>
            <person name="Kalinowski J."/>
            <person name="Krupovic M."/>
        </authorList>
    </citation>
    <scope>NUCLEOTIDE SEQUENCE</scope>
    <source>
        <strain evidence="2">B12</strain>
        <plasmid evidence="1">pB12E5</plasmid>
    </source>
</reference>
<accession>A0A8F5GUL9</accession>
<keyword evidence="1" id="KW-0614">Plasmid</keyword>
<dbReference type="KEGG" id="sshi:J5U23_02890"/>
<gene>
    <name evidence="2" type="ORF">J5U23_02890</name>
    <name evidence="1" type="ORF">J5U23_p2890</name>
</gene>
<proteinExistence type="predicted"/>
<evidence type="ECO:0000313" key="3">
    <source>
        <dbReference type="Proteomes" id="UP000694018"/>
    </source>
</evidence>